<gene>
    <name evidence="2" type="ORF">IGS68_22610</name>
</gene>
<evidence type="ECO:0000313" key="3">
    <source>
        <dbReference type="Proteomes" id="UP000595197"/>
    </source>
</evidence>
<feature type="domain" description="Phage tail collar" evidence="1">
    <location>
        <begin position="7"/>
        <end position="63"/>
    </location>
</feature>
<name>A0ABX7B3A1_9PROT</name>
<evidence type="ECO:0000259" key="1">
    <source>
        <dbReference type="Pfam" id="PF07484"/>
    </source>
</evidence>
<accession>A0ABX7B3A1</accession>
<dbReference type="Gene3D" id="3.90.1340.10">
    <property type="entry name" value="Phage tail collar domain"/>
    <property type="match status" value="1"/>
</dbReference>
<dbReference type="Pfam" id="PF07484">
    <property type="entry name" value="Collar"/>
    <property type="match status" value="1"/>
</dbReference>
<keyword evidence="3" id="KW-1185">Reference proteome</keyword>
<dbReference type="Proteomes" id="UP000595197">
    <property type="component" value="Chromosome"/>
</dbReference>
<dbReference type="InterPro" id="IPR011083">
    <property type="entry name" value="Phage_tail_collar_dom"/>
</dbReference>
<organism evidence="2 3">
    <name type="scientific">Skermanella cutis</name>
    <dbReference type="NCBI Taxonomy" id="2775420"/>
    <lineage>
        <taxon>Bacteria</taxon>
        <taxon>Pseudomonadati</taxon>
        <taxon>Pseudomonadota</taxon>
        <taxon>Alphaproteobacteria</taxon>
        <taxon>Rhodospirillales</taxon>
        <taxon>Azospirillaceae</taxon>
        <taxon>Skermanella</taxon>
    </lineage>
</organism>
<reference evidence="2" key="1">
    <citation type="submission" date="2021-02" db="EMBL/GenBank/DDBJ databases">
        <title>Skermanella TT6 skin isolate.</title>
        <authorList>
            <person name="Lee K."/>
            <person name="Ganzorig M."/>
        </authorList>
    </citation>
    <scope>NUCLEOTIDE SEQUENCE</scope>
    <source>
        <strain evidence="2">TT6</strain>
    </source>
</reference>
<proteinExistence type="predicted"/>
<sequence length="211" mass="21327">MSDPFLGTIMPVAFQFAPVDWSTCQGQNYQVNQYAALYSLLGNTFGGSGNQNFNLPDLTGRTIIGQGILSLNGVNTPYNTGVKGGAVTATLTTANVPLAPHVHPLSSGSATASVSITGTTGAADSAAPTGTNVLAAASGDFNDEAVTVKIYGPPAPANGGTAKTIGTGTVSLSGLTVGANASTGATPFNIREPYLPLYYLIAINGLYPTRP</sequence>
<dbReference type="SUPFAM" id="SSF88874">
    <property type="entry name" value="Receptor-binding domain of short tail fibre protein gp12"/>
    <property type="match status" value="1"/>
</dbReference>
<protein>
    <submittedName>
        <fullName evidence="2">Tail fiber protein</fullName>
    </submittedName>
</protein>
<dbReference type="EMBL" id="CP067420">
    <property type="protein sequence ID" value="QQP88777.1"/>
    <property type="molecule type" value="Genomic_DNA"/>
</dbReference>
<dbReference type="InterPro" id="IPR037053">
    <property type="entry name" value="Phage_tail_collar_dom_sf"/>
</dbReference>
<dbReference type="RefSeq" id="WP_201074140.1">
    <property type="nucleotide sequence ID" value="NZ_CP067420.1"/>
</dbReference>
<evidence type="ECO:0000313" key="2">
    <source>
        <dbReference type="EMBL" id="QQP88777.1"/>
    </source>
</evidence>